<feature type="region of interest" description="Disordered" evidence="1">
    <location>
        <begin position="345"/>
        <end position="367"/>
    </location>
</feature>
<feature type="transmembrane region" description="Helical" evidence="2">
    <location>
        <begin position="230"/>
        <end position="259"/>
    </location>
</feature>
<protein>
    <submittedName>
        <fullName evidence="3">Stage II sporulation protein M</fullName>
    </submittedName>
</protein>
<evidence type="ECO:0000313" key="4">
    <source>
        <dbReference type="Proteomes" id="UP000291469"/>
    </source>
</evidence>
<reference evidence="3 4" key="1">
    <citation type="submission" date="2019-01" db="EMBL/GenBank/DDBJ databases">
        <title>Egibacter rhizosphaerae EGI 80759T.</title>
        <authorList>
            <person name="Chen D.-D."/>
            <person name="Tian Y."/>
            <person name="Jiao J.-Y."/>
            <person name="Zhang X.-T."/>
            <person name="Zhang Y.-G."/>
            <person name="Zhang Y."/>
            <person name="Xiao M."/>
            <person name="Shu W.-S."/>
            <person name="Li W.-J."/>
        </authorList>
    </citation>
    <scope>NUCLEOTIDE SEQUENCE [LARGE SCALE GENOMIC DNA]</scope>
    <source>
        <strain evidence="3 4">EGI 80759</strain>
    </source>
</reference>
<dbReference type="Proteomes" id="UP000291469">
    <property type="component" value="Chromosome"/>
</dbReference>
<evidence type="ECO:0000256" key="2">
    <source>
        <dbReference type="SAM" id="Phobius"/>
    </source>
</evidence>
<evidence type="ECO:0000256" key="1">
    <source>
        <dbReference type="SAM" id="MobiDB-lite"/>
    </source>
</evidence>
<dbReference type="EMBL" id="CP036402">
    <property type="protein sequence ID" value="QBI21202.1"/>
    <property type="molecule type" value="Genomic_DNA"/>
</dbReference>
<proteinExistence type="predicted"/>
<sequence length="367" mass="39484">MAVRARQRPRPFRIYPAIMTIDGFIRMHEHEWEELRDLLRRASRDGRSLSPDELERLTALYQRVGTHLSLARARYADPGLVTELSSLVGQASSLLHGRRVASWRQAARFFTQTVPAALWLARPAIAVSTLLFVVPAAAFGLWLTQSPEALQAFAPEELREIYVEEQFADYYTDLPSTQFGAVVTTNNIQVAIAAFGAGALLALPSAYVLVLNGLSVGGAWGMMAAGGEQLQFWTLILPHGLLELTAIFVAGGAGIHLGWALIDPGDRPRSVALREAGRRAVSIVIALIAAFTVAGLIEGFVTGAEWPAWVRVGIGAVAWLAFVLYAVVLGPRAAKAGLTGAIGEEPIAPRRQRPEPAASVRPATAAG</sequence>
<organism evidence="3 4">
    <name type="scientific">Egibacter rhizosphaerae</name>
    <dbReference type="NCBI Taxonomy" id="1670831"/>
    <lineage>
        <taxon>Bacteria</taxon>
        <taxon>Bacillati</taxon>
        <taxon>Actinomycetota</taxon>
        <taxon>Nitriliruptoria</taxon>
        <taxon>Egibacterales</taxon>
        <taxon>Egibacteraceae</taxon>
        <taxon>Egibacter</taxon>
    </lineage>
</organism>
<keyword evidence="4" id="KW-1185">Reference proteome</keyword>
<dbReference type="Pfam" id="PF01944">
    <property type="entry name" value="SpoIIM"/>
    <property type="match status" value="1"/>
</dbReference>
<keyword evidence="2" id="KW-0812">Transmembrane</keyword>
<keyword evidence="2" id="KW-0472">Membrane</keyword>
<dbReference type="KEGG" id="erz:ER308_17585"/>
<feature type="transmembrane region" description="Helical" evidence="2">
    <location>
        <begin position="190"/>
        <end position="210"/>
    </location>
</feature>
<accession>A0A411YJD7</accession>
<evidence type="ECO:0000313" key="3">
    <source>
        <dbReference type="EMBL" id="QBI21202.1"/>
    </source>
</evidence>
<dbReference type="PANTHER" id="PTHR35337:SF1">
    <property type="entry name" value="SLR1478 PROTEIN"/>
    <property type="match status" value="1"/>
</dbReference>
<dbReference type="InterPro" id="IPR002798">
    <property type="entry name" value="SpoIIM-like"/>
</dbReference>
<feature type="transmembrane region" description="Helical" evidence="2">
    <location>
        <begin position="308"/>
        <end position="328"/>
    </location>
</feature>
<name>A0A411YJD7_9ACTN</name>
<feature type="transmembrane region" description="Helical" evidence="2">
    <location>
        <begin position="280"/>
        <end position="302"/>
    </location>
</feature>
<gene>
    <name evidence="3" type="ORF">ER308_17585</name>
</gene>
<dbReference type="AlphaFoldDB" id="A0A411YJD7"/>
<dbReference type="OrthoDB" id="5243448at2"/>
<keyword evidence="2" id="KW-1133">Transmembrane helix</keyword>
<dbReference type="PANTHER" id="PTHR35337">
    <property type="entry name" value="SLR1478 PROTEIN"/>
    <property type="match status" value="1"/>
</dbReference>